<gene>
    <name evidence="4" type="ORF">PMAA_082900</name>
</gene>
<name>B6QFQ1_TALMQ</name>
<reference evidence="5" key="1">
    <citation type="journal article" date="2015" name="Genome Announc.">
        <title>Genome sequence of the AIDS-associated pathogen Penicillium marneffei (ATCC18224) and its near taxonomic relative Talaromyces stipitatus (ATCC10500).</title>
        <authorList>
            <person name="Nierman W.C."/>
            <person name="Fedorova-Abrams N.D."/>
            <person name="Andrianopoulos A."/>
        </authorList>
    </citation>
    <scope>NUCLEOTIDE SEQUENCE [LARGE SCALE GENOMIC DNA]</scope>
    <source>
        <strain evidence="5">ATCC 18224 / CBS 334.59 / QM 7333</strain>
    </source>
</reference>
<protein>
    <recommendedName>
        <fullName evidence="3">Integrase catalytic domain-containing protein</fullName>
    </recommendedName>
</protein>
<dbReference type="CDD" id="cd09272">
    <property type="entry name" value="RNase_HI_RT_Ty1"/>
    <property type="match status" value="1"/>
</dbReference>
<dbReference type="EMBL" id="DS995901">
    <property type="protein sequence ID" value="EEA24286.1"/>
    <property type="molecule type" value="Genomic_DNA"/>
</dbReference>
<sequence length="1644" mass="188986">MASNNTTTTMEQFLAQPGDWEKWEKAFRGLVKQERLLDYLDGKVELMQRPVKPLFPEYPTIEHIVASRTEDSDPPAEPTATENATLKRDRKEWLEETKAFPILEGHYKTEVAEFEAEQRRLSTIYAWMRKTVHQDLQETCLGEDTDLRVGFQNLSEFYGRTSMTVANDLEDEYTKHMKEFNSWPKDYNTWISKWLGIMQRGKMHDLTFATNPLNWTRDFFKSFKKADSGWVSTMQIMYSKKIQDKTVTYFDFSQQFQETSRLNTTTVGRKGFQRGAFNTNQQKQSDDEEDDPEKGSNNNHKRGYQSRKGNKNYKPGKGRSGPSCIGCGLRHRTWLCFYLFPFLAPPGFKPKEELQEITKRNLQDEKIKQEVEEVVRDFTYLKLGSIWEEEASFYTSIPAAFTTTGYALQWSAILDSGSTIHVFNNILRFENYRKALPGDFLWAGKSKVKIEGRKIPLRLYNVAYCKDFTTNLVSMQALWRMGLYWDQRPDRHCLRKNTGAYIGDVQQRYGQSVLEYREESEDQAAMISHRNEAIREDTWTSRRPKKGDIDRWHLRLGHPGPQALEHLVTASKGVRISGIPSKTNLKKGGGIATVECEACGVSKAKRQIARIPRIMPNKPGERITLDFHDFVPSKLSNFTSTMLIMDRYSGYIWDYNLTDRTAETILATLKDLFGRLEHQYGIKPRVLECDNEIYMKRRIVREWLENVMHVRIEPSPPHTQALNGAGERSGGVIKDKGRGMATSGKITQDLWPEINRCAVYLYNRTPRYDSNWKTPYEVFHTYTALQEGRVFDNMKPEQAHLRVYGCKAYALTTKYMKKEERLQRYKPKAWIGYLVGYDSTHVYRIWNPKTGFVISARDVIFNEDEVFDGNADKLRNDLATTTINEIAELLNSVQVPSGNFQTLEVGGPSWTRDDEPIQRDEDITMLNDSDPRIEGLQEPQVNTDLQVEGSIEPQEITGSRVEGLERDVPSAAVNDTQVLINEGSILDEIDEFQKEQQDNPYPTPTESPPAAFLSATIQNPVKEELSERSYLDMAWKKTSTWEAAFHAGVAYKVYGKRNGQEFNRSSLRRTLRSTIGLQAFYMDRKPAASERIREILDSGEPLRALHRNMLPAPPKRHEDLKTHELGRLFEEAEKDHLRSHQPTKSWSKIPWRYAAGSQVLDCMWVYVYKFNKHGRLDKCKARLVVRGDQQVGLHQGDTYAATLATRSFRTFMAIASRFDLEMKQYDAVNAFVHAPIKESVYMRLPPGYRIPGMILKLNKALYGLRTSPLQWQKTLTGSLVKAGFKAVPHEPCCMLKKGILIFFYVDDIVLAYKGEKEAEAKELMLKLQKEYTITGGEDLQWFLGIRILRDREKKLIWLSQASYIDKIAKLADTLLNHDTPMSKDELLPSLGRATPQSIHRYQRKVGSLMYAAVCTRIDVAFAVSRLSRFLINPSDAHHQAADRVLLYLAKQRHLALQLGGGEGFKVASDASFADNTLDRKSSQAYVMTLYGGVTGWQANKQNTVTTSTTEAELLALSQAAKEGIYVMRLLKELDIEMESPKLHLECDNKQTIGLIEKDIVTLKTKLRHVDIHHFWLRQELQEGRVEVEYIPTRKMIANGLTKALGKQEFGEFLRQVGMHNIAHLLEEQKDEDIEVDINLQALKI</sequence>
<feature type="compositionally biased region" description="Basic residues" evidence="2">
    <location>
        <begin position="299"/>
        <end position="317"/>
    </location>
</feature>
<dbReference type="InterPro" id="IPR012337">
    <property type="entry name" value="RNaseH-like_sf"/>
</dbReference>
<dbReference type="VEuPathDB" id="FungiDB:PMAA_082900"/>
<dbReference type="PhylomeDB" id="B6QFQ1"/>
<dbReference type="Proteomes" id="UP000001294">
    <property type="component" value="Unassembled WGS sequence"/>
</dbReference>
<evidence type="ECO:0000256" key="1">
    <source>
        <dbReference type="ARBA" id="ARBA00022884"/>
    </source>
</evidence>
<dbReference type="GO" id="GO:0005634">
    <property type="term" value="C:nucleus"/>
    <property type="evidence" value="ECO:0007669"/>
    <property type="project" value="UniProtKB-ARBA"/>
</dbReference>
<dbReference type="InterPro" id="IPR057670">
    <property type="entry name" value="SH3_retrovirus"/>
</dbReference>
<dbReference type="InterPro" id="IPR043502">
    <property type="entry name" value="DNA/RNA_pol_sf"/>
</dbReference>
<feature type="domain" description="Integrase catalytic" evidence="3">
    <location>
        <begin position="615"/>
        <end position="783"/>
    </location>
</feature>
<evidence type="ECO:0000256" key="2">
    <source>
        <dbReference type="SAM" id="MobiDB-lite"/>
    </source>
</evidence>
<dbReference type="InterPro" id="IPR036397">
    <property type="entry name" value="RNaseH_sf"/>
</dbReference>
<dbReference type="PROSITE" id="PS50994">
    <property type="entry name" value="INTEGRASE"/>
    <property type="match status" value="1"/>
</dbReference>
<keyword evidence="1" id="KW-0694">RNA-binding</keyword>
<evidence type="ECO:0000313" key="5">
    <source>
        <dbReference type="Proteomes" id="UP000001294"/>
    </source>
</evidence>
<dbReference type="InterPro" id="IPR001584">
    <property type="entry name" value="Integrase_cat-core"/>
</dbReference>
<dbReference type="Pfam" id="PF25597">
    <property type="entry name" value="SH3_retrovirus"/>
    <property type="match status" value="1"/>
</dbReference>
<evidence type="ECO:0000313" key="4">
    <source>
        <dbReference type="EMBL" id="EEA24286.1"/>
    </source>
</evidence>
<dbReference type="PANTHER" id="PTHR11439:SF440">
    <property type="entry name" value="INTEGRASE CATALYTIC DOMAIN-CONTAINING PROTEIN"/>
    <property type="match status" value="1"/>
</dbReference>
<evidence type="ECO:0000259" key="3">
    <source>
        <dbReference type="PROSITE" id="PS50994"/>
    </source>
</evidence>
<feature type="region of interest" description="Disordered" evidence="2">
    <location>
        <begin position="267"/>
        <end position="319"/>
    </location>
</feature>
<proteinExistence type="predicted"/>
<dbReference type="Gene3D" id="3.30.420.10">
    <property type="entry name" value="Ribonuclease H-like superfamily/Ribonuclease H"/>
    <property type="match status" value="1"/>
</dbReference>
<dbReference type="GO" id="GO:0015074">
    <property type="term" value="P:DNA integration"/>
    <property type="evidence" value="ECO:0007669"/>
    <property type="project" value="InterPro"/>
</dbReference>
<accession>B6QFQ1</accession>
<dbReference type="GO" id="GO:0003723">
    <property type="term" value="F:RNA binding"/>
    <property type="evidence" value="ECO:0007669"/>
    <property type="project" value="UniProtKB-KW"/>
</dbReference>
<dbReference type="SUPFAM" id="SSF56672">
    <property type="entry name" value="DNA/RNA polymerases"/>
    <property type="match status" value="1"/>
</dbReference>
<dbReference type="OrthoDB" id="4501190at2759"/>
<dbReference type="HOGENOM" id="CLU_001650_18_4_1"/>
<dbReference type="SUPFAM" id="SSF53098">
    <property type="entry name" value="Ribonuclease H-like"/>
    <property type="match status" value="1"/>
</dbReference>
<organism evidence="4 5">
    <name type="scientific">Talaromyces marneffei (strain ATCC 18224 / CBS 334.59 / QM 7333)</name>
    <name type="common">Penicillium marneffei</name>
    <dbReference type="NCBI Taxonomy" id="441960"/>
    <lineage>
        <taxon>Eukaryota</taxon>
        <taxon>Fungi</taxon>
        <taxon>Dikarya</taxon>
        <taxon>Ascomycota</taxon>
        <taxon>Pezizomycotina</taxon>
        <taxon>Eurotiomycetes</taxon>
        <taxon>Eurotiomycetidae</taxon>
        <taxon>Eurotiales</taxon>
        <taxon>Trichocomaceae</taxon>
        <taxon>Talaromyces</taxon>
        <taxon>Talaromyces sect. Talaromyces</taxon>
    </lineage>
</organism>
<dbReference type="PANTHER" id="PTHR11439">
    <property type="entry name" value="GAG-POL-RELATED RETROTRANSPOSON"/>
    <property type="match status" value="1"/>
</dbReference>
<dbReference type="InterPro" id="IPR013103">
    <property type="entry name" value="RVT_2"/>
</dbReference>
<dbReference type="Pfam" id="PF07727">
    <property type="entry name" value="RVT_2"/>
    <property type="match status" value="1"/>
</dbReference>
<keyword evidence="5" id="KW-1185">Reference proteome</keyword>